<keyword evidence="1" id="KW-1133">Transmembrane helix</keyword>
<keyword evidence="3" id="KW-1185">Reference proteome</keyword>
<dbReference type="AlphaFoldDB" id="A0A4V3ANK6"/>
<dbReference type="RefSeq" id="WP_133393921.1">
    <property type="nucleotide sequence ID" value="NZ_SMTG01000004.1"/>
</dbReference>
<evidence type="ECO:0000256" key="1">
    <source>
        <dbReference type="SAM" id="Phobius"/>
    </source>
</evidence>
<organism evidence="2 3">
    <name type="scientific">Luteimonas terrae</name>
    <dbReference type="NCBI Taxonomy" id="1530191"/>
    <lineage>
        <taxon>Bacteria</taxon>
        <taxon>Pseudomonadati</taxon>
        <taxon>Pseudomonadota</taxon>
        <taxon>Gammaproteobacteria</taxon>
        <taxon>Lysobacterales</taxon>
        <taxon>Lysobacteraceae</taxon>
        <taxon>Luteimonas</taxon>
    </lineage>
</organism>
<name>A0A4V3ANK6_9GAMM</name>
<protein>
    <submittedName>
        <fullName evidence="2">Uncharacterized protein</fullName>
    </submittedName>
</protein>
<gene>
    <name evidence="2" type="ORF">E2F49_11025</name>
</gene>
<dbReference type="OrthoDB" id="10000265at2"/>
<keyword evidence="1" id="KW-0472">Membrane</keyword>
<proteinExistence type="predicted"/>
<feature type="transmembrane region" description="Helical" evidence="1">
    <location>
        <begin position="55"/>
        <end position="73"/>
    </location>
</feature>
<accession>A0A4V3ANK6</accession>
<comment type="caution">
    <text evidence="2">The sequence shown here is derived from an EMBL/GenBank/DDBJ whole genome shotgun (WGS) entry which is preliminary data.</text>
</comment>
<dbReference type="EMBL" id="SMTG01000004">
    <property type="protein sequence ID" value="TDK30864.1"/>
    <property type="molecule type" value="Genomic_DNA"/>
</dbReference>
<evidence type="ECO:0000313" key="3">
    <source>
        <dbReference type="Proteomes" id="UP000295543"/>
    </source>
</evidence>
<feature type="transmembrane region" description="Helical" evidence="1">
    <location>
        <begin position="6"/>
        <end position="25"/>
    </location>
</feature>
<evidence type="ECO:0000313" key="2">
    <source>
        <dbReference type="EMBL" id="TDK30864.1"/>
    </source>
</evidence>
<feature type="transmembrane region" description="Helical" evidence="1">
    <location>
        <begin position="32"/>
        <end position="49"/>
    </location>
</feature>
<keyword evidence="1" id="KW-0812">Transmembrane</keyword>
<sequence length="120" mass="12488">MIPWFGWVYLVLLALVGLSGLALSLRAGQSKPFAIARLAAVAVLAWGVVLYFRDAGASVLFAGALFVSVLLLVQKSVADARQAQDLQLDRAGRVGVAINGLLMLPAIAMGALAIWAGRGA</sequence>
<dbReference type="Proteomes" id="UP000295543">
    <property type="component" value="Unassembled WGS sequence"/>
</dbReference>
<reference evidence="2 3" key="1">
    <citation type="submission" date="2019-03" db="EMBL/GenBank/DDBJ databases">
        <title>Luteimonas zhaokaii sp.nov., isolated from the rectal contents of Plateau pika in Yushu, Qinghai Province, China.</title>
        <authorList>
            <person name="Zhang G."/>
        </authorList>
    </citation>
    <scope>NUCLEOTIDE SEQUENCE [LARGE SCALE GENOMIC DNA]</scope>
    <source>
        <strain evidence="2 3">THG-MD21</strain>
    </source>
</reference>
<feature type="transmembrane region" description="Helical" evidence="1">
    <location>
        <begin position="94"/>
        <end position="116"/>
    </location>
</feature>